<dbReference type="Proteomes" id="UP000290624">
    <property type="component" value="Unassembled WGS sequence"/>
</dbReference>
<dbReference type="AlphaFoldDB" id="A0A4Q2EHB2"/>
<dbReference type="Gene3D" id="1.20.140.10">
    <property type="entry name" value="Butyryl-CoA Dehydrogenase, subunit A, domain 3"/>
    <property type="match status" value="2"/>
</dbReference>
<dbReference type="InterPro" id="IPR009100">
    <property type="entry name" value="AcylCoA_DH/oxidase_NM_dom_sf"/>
</dbReference>
<comment type="caution">
    <text evidence="16">The sequence shown here is derived from an EMBL/GenBank/DDBJ whole genome shotgun (WGS) entry which is preliminary data.</text>
</comment>
<feature type="domain" description="Acyl-CoA dehydrogenase/oxidase N-terminal" evidence="14">
    <location>
        <begin position="60"/>
        <end position="149"/>
    </location>
</feature>
<dbReference type="Gene3D" id="1.10.540.10">
    <property type="entry name" value="Acyl-CoA dehydrogenase/oxidase, N-terminal domain"/>
    <property type="match status" value="1"/>
</dbReference>
<feature type="domain" description="Acyl-CoA oxidase/dehydrogenase middle" evidence="13">
    <location>
        <begin position="154"/>
        <end position="263"/>
    </location>
</feature>
<dbReference type="Pfam" id="PF02771">
    <property type="entry name" value="Acyl-CoA_dh_N"/>
    <property type="match status" value="1"/>
</dbReference>
<accession>A0A4Q2EHB2</accession>
<dbReference type="GO" id="GO:0033540">
    <property type="term" value="P:fatty acid beta-oxidation using acyl-CoA oxidase"/>
    <property type="evidence" value="ECO:0007669"/>
    <property type="project" value="TreeGrafter"/>
</dbReference>
<comment type="subcellular location">
    <subcellularLocation>
        <location evidence="2">Peroxisome</location>
    </subcellularLocation>
</comment>
<dbReference type="OrthoDB" id="1144545at2"/>
<feature type="domain" description="Acyl-CoA oxidase C-alpha1" evidence="15">
    <location>
        <begin position="299"/>
        <end position="458"/>
    </location>
</feature>
<dbReference type="GO" id="GO:0071949">
    <property type="term" value="F:FAD binding"/>
    <property type="evidence" value="ECO:0007669"/>
    <property type="project" value="InterPro"/>
</dbReference>
<dbReference type="Pfam" id="PF22924">
    <property type="entry name" value="ACOX_C_alpha1"/>
    <property type="match status" value="1"/>
</dbReference>
<reference evidence="16 17" key="1">
    <citation type="submission" date="2018-01" db="EMBL/GenBank/DDBJ databases">
        <title>Lactibacter flavus gen. nov., sp. nov., a novel bacterium of the family Propionibacteriaceae isolated from raw milk and dairy products.</title>
        <authorList>
            <person name="Wenning M."/>
            <person name="Breitenwieser F."/>
            <person name="Huptas C."/>
            <person name="von Neubeck M."/>
            <person name="Busse H.-J."/>
            <person name="Scherer S."/>
        </authorList>
    </citation>
    <scope>NUCLEOTIDE SEQUENCE [LARGE SCALE GENOMIC DNA]</scope>
    <source>
        <strain evidence="16 17">VG341</strain>
    </source>
</reference>
<protein>
    <recommendedName>
        <fullName evidence="4">acyl-CoA oxidase</fullName>
        <ecNumber evidence="4">1.3.3.6</ecNumber>
    </recommendedName>
</protein>
<dbReference type="EC" id="1.3.3.6" evidence="4"/>
<evidence type="ECO:0000259" key="14">
    <source>
        <dbReference type="Pfam" id="PF02771"/>
    </source>
</evidence>
<evidence type="ECO:0000256" key="3">
    <source>
        <dbReference type="ARBA" id="ARBA00006288"/>
    </source>
</evidence>
<keyword evidence="6" id="KW-0274">FAD</keyword>
<keyword evidence="8" id="KW-0560">Oxidoreductase</keyword>
<evidence type="ECO:0000256" key="9">
    <source>
        <dbReference type="ARBA" id="ARBA00023098"/>
    </source>
</evidence>
<evidence type="ECO:0000259" key="15">
    <source>
        <dbReference type="Pfam" id="PF22924"/>
    </source>
</evidence>
<dbReference type="InterPro" id="IPR006091">
    <property type="entry name" value="Acyl-CoA_Oxase/DH_mid-dom"/>
</dbReference>
<evidence type="ECO:0000256" key="4">
    <source>
        <dbReference type="ARBA" id="ARBA00012870"/>
    </source>
</evidence>
<proteinExistence type="inferred from homology"/>
<comment type="similarity">
    <text evidence="3">Belongs to the acyl-CoA oxidase family.</text>
</comment>
<dbReference type="PIRSF" id="PIRSF000168">
    <property type="entry name" value="Acyl-CoA_oxidase"/>
    <property type="match status" value="1"/>
</dbReference>
<organism evidence="16 17">
    <name type="scientific">Propioniciclava flava</name>
    <dbReference type="NCBI Taxonomy" id="2072026"/>
    <lineage>
        <taxon>Bacteria</taxon>
        <taxon>Bacillati</taxon>
        <taxon>Actinomycetota</taxon>
        <taxon>Actinomycetes</taxon>
        <taxon>Propionibacteriales</taxon>
        <taxon>Propionibacteriaceae</taxon>
        <taxon>Propioniciclava</taxon>
    </lineage>
</organism>
<feature type="region of interest" description="Disordered" evidence="11">
    <location>
        <begin position="1"/>
        <end position="27"/>
    </location>
</feature>
<evidence type="ECO:0000259" key="13">
    <source>
        <dbReference type="Pfam" id="PF02770"/>
    </source>
</evidence>
<evidence type="ECO:0000256" key="6">
    <source>
        <dbReference type="ARBA" id="ARBA00022827"/>
    </source>
</evidence>
<gene>
    <name evidence="16" type="ORF">C1706_07880</name>
</gene>
<dbReference type="Pfam" id="PF02770">
    <property type="entry name" value="Acyl-CoA_dh_M"/>
    <property type="match status" value="1"/>
</dbReference>
<dbReference type="GO" id="GO:0005504">
    <property type="term" value="F:fatty acid binding"/>
    <property type="evidence" value="ECO:0007669"/>
    <property type="project" value="TreeGrafter"/>
</dbReference>
<dbReference type="Gene3D" id="2.40.110.10">
    <property type="entry name" value="Butyryl-CoA Dehydrogenase, subunit A, domain 2"/>
    <property type="match status" value="1"/>
</dbReference>
<dbReference type="FunFam" id="1.20.140.10:FF:000007">
    <property type="entry name" value="Acyl-coenzyme A oxidase"/>
    <property type="match status" value="1"/>
</dbReference>
<dbReference type="GO" id="GO:0003997">
    <property type="term" value="F:acyl-CoA oxidase activity"/>
    <property type="evidence" value="ECO:0007669"/>
    <property type="project" value="UniProtKB-EC"/>
</dbReference>
<keyword evidence="5" id="KW-0285">Flavoprotein</keyword>
<evidence type="ECO:0000256" key="10">
    <source>
        <dbReference type="ARBA" id="ARBA00023140"/>
    </source>
</evidence>
<dbReference type="InterPro" id="IPR012258">
    <property type="entry name" value="Acyl-CoA_oxidase"/>
</dbReference>
<dbReference type="InterPro" id="IPR013786">
    <property type="entry name" value="AcylCoA_DH/ox_N"/>
</dbReference>
<dbReference type="EMBL" id="PPCV01000004">
    <property type="protein sequence ID" value="RXW32443.1"/>
    <property type="molecule type" value="Genomic_DNA"/>
</dbReference>
<dbReference type="GO" id="GO:0055088">
    <property type="term" value="P:lipid homeostasis"/>
    <property type="evidence" value="ECO:0007669"/>
    <property type="project" value="TreeGrafter"/>
</dbReference>
<evidence type="ECO:0000256" key="5">
    <source>
        <dbReference type="ARBA" id="ARBA00022630"/>
    </source>
</evidence>
<name>A0A4Q2EHB2_9ACTN</name>
<feature type="domain" description="Acyl-CoA oxidase C-terminal" evidence="12">
    <location>
        <begin position="519"/>
        <end position="656"/>
    </location>
</feature>
<sequence length="658" mass="71040">MTTTISHVTGAAPGSPSAPPTPERLSATGEGLRRALDGPFHDLKQRWRDTVTATDVVRDPAWSMEEAREWVLEKMLALVGRGFLTAGFPAAQGGNGTQAESVAQFEMLAMGDLSLTIKSGVQHGLFGGAITNLGTTWHHETFLPGAMQGTLTGCFAMTELGHGSDVQSIETTLTYLPDSDEFEVHSPHPLAHKAYIGNAARDGRWAAVFGQLIADGENQGVHVALVQIRDDDHQPAPGVTIGDQGHKGGLLGVDNGTIGFDHVRIPRRQLLNRYGGINDAGTYDSPIASKNARFFTMLGTLVRGRICVGGGAASGARKALSIATRYALRRTQFRMPGLGPEIRLIDYQTHQRRLLPNIAKAYAYGFAMNDLMEQLQRVTDAHGADPAAARELESRAAGMKATLTRWATDTIQECREACGGAGFLSENGITLVRQDADVFATFEGDNTVLLQLVAKSLLQGYAQTWGDMDLRGTAQATARMVGEAVVEHTTGRALLDRLIASAARRPEAAQLRARGWHVSVFQDRERHILQSLARRMRAASKAPAADAFAATNACQEHMIAVATAHIDRVVLEAFTAAIERVGDPYVRSILIQVCDLYALTVLEENKGWLLEHERIDNTRAKAISQAVLDISAALSEQAIALVEGLGVNEEWLNAAILR</sequence>
<evidence type="ECO:0000256" key="7">
    <source>
        <dbReference type="ARBA" id="ARBA00022832"/>
    </source>
</evidence>
<dbReference type="InterPro" id="IPR046373">
    <property type="entry name" value="Acyl-CoA_Oxase/DH_mid-dom_sf"/>
</dbReference>
<dbReference type="RefSeq" id="WP_129458668.1">
    <property type="nucleotide sequence ID" value="NZ_PPCV01000004.1"/>
</dbReference>
<dbReference type="InterPro" id="IPR037069">
    <property type="entry name" value="AcylCoA_DH/ox_N_sf"/>
</dbReference>
<dbReference type="InterPro" id="IPR055060">
    <property type="entry name" value="ACOX_C_alpha1"/>
</dbReference>
<evidence type="ECO:0000256" key="11">
    <source>
        <dbReference type="SAM" id="MobiDB-lite"/>
    </source>
</evidence>
<dbReference type="SUPFAM" id="SSF56645">
    <property type="entry name" value="Acyl-CoA dehydrogenase NM domain-like"/>
    <property type="match status" value="1"/>
</dbReference>
<evidence type="ECO:0000256" key="1">
    <source>
        <dbReference type="ARBA" id="ARBA00001974"/>
    </source>
</evidence>
<evidence type="ECO:0000259" key="12">
    <source>
        <dbReference type="Pfam" id="PF01756"/>
    </source>
</evidence>
<keyword evidence="7" id="KW-0276">Fatty acid metabolism</keyword>
<evidence type="ECO:0000313" key="16">
    <source>
        <dbReference type="EMBL" id="RXW32443.1"/>
    </source>
</evidence>
<evidence type="ECO:0000313" key="17">
    <source>
        <dbReference type="Proteomes" id="UP000290624"/>
    </source>
</evidence>
<keyword evidence="10" id="KW-0576">Peroxisome</keyword>
<dbReference type="FunFam" id="1.20.140.10:FF:000010">
    <property type="entry name" value="Acyl-coenzyme A oxidase"/>
    <property type="match status" value="1"/>
</dbReference>
<dbReference type="PANTHER" id="PTHR10909">
    <property type="entry name" value="ELECTRON TRANSPORT OXIDOREDUCTASE"/>
    <property type="match status" value="1"/>
</dbReference>
<evidence type="ECO:0000256" key="8">
    <source>
        <dbReference type="ARBA" id="ARBA00023002"/>
    </source>
</evidence>
<dbReference type="InterPro" id="IPR002655">
    <property type="entry name" value="Acyl-CoA_oxidase_C"/>
</dbReference>
<dbReference type="FunFam" id="2.40.110.10:FF:000005">
    <property type="entry name" value="Acyl-coenzyme A oxidase"/>
    <property type="match status" value="1"/>
</dbReference>
<keyword evidence="9" id="KW-0443">Lipid metabolism</keyword>
<dbReference type="Pfam" id="PF01756">
    <property type="entry name" value="ACOX"/>
    <property type="match status" value="1"/>
</dbReference>
<dbReference type="SUPFAM" id="SSF47203">
    <property type="entry name" value="Acyl-CoA dehydrogenase C-terminal domain-like"/>
    <property type="match status" value="2"/>
</dbReference>
<dbReference type="InterPro" id="IPR036250">
    <property type="entry name" value="AcylCo_DH-like_C"/>
</dbReference>
<keyword evidence="17" id="KW-1185">Reference proteome</keyword>
<evidence type="ECO:0000256" key="2">
    <source>
        <dbReference type="ARBA" id="ARBA00004275"/>
    </source>
</evidence>
<comment type="cofactor">
    <cofactor evidence="1">
        <name>FAD</name>
        <dbReference type="ChEBI" id="CHEBI:57692"/>
    </cofactor>
</comment>